<evidence type="ECO:0000313" key="12">
    <source>
        <dbReference type="EMBL" id="CAG9932340.1"/>
    </source>
</evidence>
<dbReference type="Pfam" id="PF01627">
    <property type="entry name" value="Hpt"/>
    <property type="match status" value="1"/>
</dbReference>
<keyword evidence="5 12" id="KW-0418">Kinase</keyword>
<dbReference type="InterPro" id="IPR036641">
    <property type="entry name" value="HPT_dom_sf"/>
</dbReference>
<reference evidence="12 13" key="1">
    <citation type="submission" date="2021-10" db="EMBL/GenBank/DDBJ databases">
        <authorList>
            <person name="Koch H."/>
        </authorList>
    </citation>
    <scope>NUCLEOTIDE SEQUENCE [LARGE SCALE GENOMIC DNA]</scope>
    <source>
        <strain evidence="12">6680</strain>
    </source>
</reference>
<protein>
    <recommendedName>
        <fullName evidence="2">histidine kinase</fullName>
        <ecNumber evidence="2">2.7.13.3</ecNumber>
    </recommendedName>
</protein>
<gene>
    <name evidence="12" type="ORF">NTG6680_1087</name>
</gene>
<feature type="domain" description="HPt" evidence="11">
    <location>
        <begin position="3"/>
        <end position="107"/>
    </location>
</feature>
<dbReference type="InterPro" id="IPR036890">
    <property type="entry name" value="HATPase_C_sf"/>
</dbReference>
<dbReference type="Gene3D" id="1.10.287.560">
    <property type="entry name" value="Histidine kinase CheA-like, homodimeric domain"/>
    <property type="match status" value="1"/>
</dbReference>
<evidence type="ECO:0000313" key="13">
    <source>
        <dbReference type="Proteomes" id="UP000839052"/>
    </source>
</evidence>
<evidence type="ECO:0000256" key="5">
    <source>
        <dbReference type="ARBA" id="ARBA00022777"/>
    </source>
</evidence>
<dbReference type="InterPro" id="IPR037006">
    <property type="entry name" value="CheA-like_homodim_sf"/>
</dbReference>
<dbReference type="EC" id="2.7.13.3" evidence="2"/>
<dbReference type="SMART" id="SM00073">
    <property type="entry name" value="HPT"/>
    <property type="match status" value="1"/>
</dbReference>
<feature type="modified residue" description="Phosphohistidine" evidence="7">
    <location>
        <position position="50"/>
    </location>
</feature>
<dbReference type="EMBL" id="OU912926">
    <property type="protein sequence ID" value="CAG9932340.1"/>
    <property type="molecule type" value="Genomic_DNA"/>
</dbReference>
<dbReference type="InterPro" id="IPR004358">
    <property type="entry name" value="Sig_transdc_His_kin-like_C"/>
</dbReference>
<dbReference type="SUPFAM" id="SSF47226">
    <property type="entry name" value="Histidine-containing phosphotransfer domain, HPT domain"/>
    <property type="match status" value="1"/>
</dbReference>
<evidence type="ECO:0000256" key="4">
    <source>
        <dbReference type="ARBA" id="ARBA00022679"/>
    </source>
</evidence>
<evidence type="ECO:0000256" key="7">
    <source>
        <dbReference type="PROSITE-ProRule" id="PRU00110"/>
    </source>
</evidence>
<dbReference type="PANTHER" id="PTHR43395:SF1">
    <property type="entry name" value="CHEMOTAXIS PROTEIN CHEA"/>
    <property type="match status" value="1"/>
</dbReference>
<dbReference type="Gene3D" id="1.20.120.160">
    <property type="entry name" value="HPT domain"/>
    <property type="match status" value="1"/>
</dbReference>
<dbReference type="SMART" id="SM00260">
    <property type="entry name" value="CheW"/>
    <property type="match status" value="1"/>
</dbReference>
<comment type="catalytic activity">
    <reaction evidence="1">
        <text>ATP + protein L-histidine = ADP + protein N-phospho-L-histidine.</text>
        <dbReference type="EC" id="2.7.13.3"/>
    </reaction>
</comment>
<dbReference type="Gene3D" id="2.30.30.40">
    <property type="entry name" value="SH3 Domains"/>
    <property type="match status" value="1"/>
</dbReference>
<dbReference type="PROSITE" id="PS50894">
    <property type="entry name" value="HPT"/>
    <property type="match status" value="1"/>
</dbReference>
<keyword evidence="4 12" id="KW-0808">Transferase</keyword>
<evidence type="ECO:0000256" key="8">
    <source>
        <dbReference type="SAM" id="MobiDB-lite"/>
    </source>
</evidence>
<dbReference type="Pfam" id="PF01584">
    <property type="entry name" value="CheW"/>
    <property type="match status" value="1"/>
</dbReference>
<dbReference type="RefSeq" id="WP_239796286.1">
    <property type="nucleotide sequence ID" value="NZ_OU912926.1"/>
</dbReference>
<dbReference type="InterPro" id="IPR036061">
    <property type="entry name" value="CheW-like_dom_sf"/>
</dbReference>
<dbReference type="PRINTS" id="PR00344">
    <property type="entry name" value="BCTRLSENSOR"/>
</dbReference>
<dbReference type="Proteomes" id="UP000839052">
    <property type="component" value="Chromosome"/>
</dbReference>
<dbReference type="GO" id="GO:0016301">
    <property type="term" value="F:kinase activity"/>
    <property type="evidence" value="ECO:0007669"/>
    <property type="project" value="UniProtKB-KW"/>
</dbReference>
<dbReference type="InterPro" id="IPR051315">
    <property type="entry name" value="Bact_Chemotaxis_CheA"/>
</dbReference>
<accession>A0ABN8AHX1</accession>
<keyword evidence="6" id="KW-0902">Two-component regulatory system</keyword>
<dbReference type="SUPFAM" id="SSF55874">
    <property type="entry name" value="ATPase domain of HSP90 chaperone/DNA topoisomerase II/histidine kinase"/>
    <property type="match status" value="1"/>
</dbReference>
<dbReference type="InterPro" id="IPR003594">
    <property type="entry name" value="HATPase_dom"/>
</dbReference>
<feature type="region of interest" description="Disordered" evidence="8">
    <location>
        <begin position="179"/>
        <end position="232"/>
    </location>
</feature>
<evidence type="ECO:0000256" key="1">
    <source>
        <dbReference type="ARBA" id="ARBA00000085"/>
    </source>
</evidence>
<sequence>MNDFAGMEELMQDFLTEASELLSDVDSKLIDLEKQPHDRDLLNIIFRGFHTIKGGAGFLNATELVTLCHLTENLFDNLRNGELVLNADLMDAIFAATGEVRQMFDALAQYRQPEAAPPHLISALHAALNGEAVVTQTVAPQVAVLESAADNSLSSSVASQDWNVLYQALVGTSPVQVQAGSDAGLASPSPAATQAPAGNVEASLPEARSFGRRGNDIPGNKAPAAGRRENEAGKDNTIRVDTDRLDQVLNLSGEIGLTKNRLTHLRTDILQGRSDAATLLALDESVSQLDMLVVNLQNAVMKTRMQPIGRLFNKYPRLARDLARQLGKDVELVLSGEETEIDKTMIEDLNDPLVHLIRNAVDHGVESSEQRAAVGKTAKSLVHLSAQQEGDHIIIRITDDGKGMRPEVIRNKAIEKGLINAESVSSLDDEQSLGLILLPGFSTKDEISSVSGRGVGMDVVKTNIEKLSGKISITSVPGKGSEFTISLPLTLAILPVLLLRLCNQSFAVPLSLVREILSVPPSDLQQIAGKATMVVRGEVLPVLSLASLIGWEQTDKPEVGVLMQIEKNSFILSADGFAGHDDVVIKSLDTFRPKGVAGVTMSSEGEIILILDIKELLGELCR</sequence>
<evidence type="ECO:0000259" key="11">
    <source>
        <dbReference type="PROSITE" id="PS50894"/>
    </source>
</evidence>
<keyword evidence="13" id="KW-1185">Reference proteome</keyword>
<dbReference type="SUPFAM" id="SSF50341">
    <property type="entry name" value="CheW-like"/>
    <property type="match status" value="1"/>
</dbReference>
<name>A0ABN8AHX1_9PROT</name>
<organism evidence="12 13">
    <name type="scientific">Candidatus Nitrotoga arctica</name>
    <dbReference type="NCBI Taxonomy" id="453162"/>
    <lineage>
        <taxon>Bacteria</taxon>
        <taxon>Pseudomonadati</taxon>
        <taxon>Pseudomonadota</taxon>
        <taxon>Betaproteobacteria</taxon>
        <taxon>Nitrosomonadales</taxon>
        <taxon>Gallionellaceae</taxon>
        <taxon>Candidatus Nitrotoga</taxon>
    </lineage>
</organism>
<evidence type="ECO:0000259" key="9">
    <source>
        <dbReference type="PROSITE" id="PS50109"/>
    </source>
</evidence>
<dbReference type="InterPro" id="IPR008207">
    <property type="entry name" value="Sig_transdc_His_kin_Hpt_dom"/>
</dbReference>
<dbReference type="Pfam" id="PF02895">
    <property type="entry name" value="H-kinase_dim"/>
    <property type="match status" value="1"/>
</dbReference>
<dbReference type="CDD" id="cd00088">
    <property type="entry name" value="HPT"/>
    <property type="match status" value="1"/>
</dbReference>
<keyword evidence="3 7" id="KW-0597">Phosphoprotein</keyword>
<evidence type="ECO:0000256" key="2">
    <source>
        <dbReference type="ARBA" id="ARBA00012438"/>
    </source>
</evidence>
<dbReference type="Gene3D" id="3.30.565.10">
    <property type="entry name" value="Histidine kinase-like ATPase, C-terminal domain"/>
    <property type="match status" value="1"/>
</dbReference>
<dbReference type="PROSITE" id="PS50851">
    <property type="entry name" value="CHEW"/>
    <property type="match status" value="1"/>
</dbReference>
<dbReference type="InterPro" id="IPR004105">
    <property type="entry name" value="CheA-like_dim"/>
</dbReference>
<dbReference type="SMART" id="SM01231">
    <property type="entry name" value="H-kinase_dim"/>
    <property type="match status" value="1"/>
</dbReference>
<dbReference type="PANTHER" id="PTHR43395">
    <property type="entry name" value="SENSOR HISTIDINE KINASE CHEA"/>
    <property type="match status" value="1"/>
</dbReference>
<dbReference type="Gene3D" id="2.40.50.180">
    <property type="entry name" value="CheA-289, Domain 4"/>
    <property type="match status" value="1"/>
</dbReference>
<dbReference type="Pfam" id="PF02518">
    <property type="entry name" value="HATPase_c"/>
    <property type="match status" value="1"/>
</dbReference>
<dbReference type="InterPro" id="IPR036097">
    <property type="entry name" value="HisK_dim/P_sf"/>
</dbReference>
<feature type="compositionally biased region" description="Low complexity" evidence="8">
    <location>
        <begin position="186"/>
        <end position="197"/>
    </location>
</feature>
<dbReference type="PROSITE" id="PS50109">
    <property type="entry name" value="HIS_KIN"/>
    <property type="match status" value="1"/>
</dbReference>
<feature type="domain" description="Histidine kinase" evidence="9">
    <location>
        <begin position="282"/>
        <end position="491"/>
    </location>
</feature>
<dbReference type="InterPro" id="IPR002545">
    <property type="entry name" value="CheW-lke_dom"/>
</dbReference>
<feature type="domain" description="CheW-like" evidence="10">
    <location>
        <begin position="493"/>
        <end position="622"/>
    </location>
</feature>
<dbReference type="SMART" id="SM00387">
    <property type="entry name" value="HATPase_c"/>
    <property type="match status" value="1"/>
</dbReference>
<evidence type="ECO:0000256" key="3">
    <source>
        <dbReference type="ARBA" id="ARBA00022553"/>
    </source>
</evidence>
<evidence type="ECO:0000256" key="6">
    <source>
        <dbReference type="ARBA" id="ARBA00023012"/>
    </source>
</evidence>
<evidence type="ECO:0000259" key="10">
    <source>
        <dbReference type="PROSITE" id="PS50851"/>
    </source>
</evidence>
<proteinExistence type="predicted"/>
<dbReference type="CDD" id="cd16916">
    <property type="entry name" value="HATPase_CheA-like"/>
    <property type="match status" value="1"/>
</dbReference>
<dbReference type="InterPro" id="IPR005467">
    <property type="entry name" value="His_kinase_dom"/>
</dbReference>
<dbReference type="SUPFAM" id="SSF47384">
    <property type="entry name" value="Homodimeric domain of signal transducing histidine kinase"/>
    <property type="match status" value="1"/>
</dbReference>